<gene>
    <name evidence="5" type="primary">Contig1218.g1326</name>
    <name evidence="5" type="ORF">STYLEM_1921</name>
</gene>
<name>A0A077ZSU3_STYLE</name>
<sequence>MRIFINGINSLIGQSLFEELRNDHIAIHTGETPHKFFGTINQKDADTIPVPSPSIKILNSKSKPRNFRKQISTCDVFILDLMSSNGEYEEVEFILKTLKNPPEEFKANAPQSQTVIMLTTVMTWINTPKKLKKNFPKARPEDSDLEEETKSRRLVREDESDSDERNELKRIPENEKVLYFTDKDYQTRVPPPRYQQIKNLEMLAMSANKAVKNLRVHILCSGLLYGNGEANNVFYEFFRRAWLSMHQELASLPIIGSGVNRIPTIHVLDLARCIRLVIQSRYLQQQYLIAVDGAVRQTQKKIMKAISAGMGSGLFKHVELEEVVDEDWCEYISLDLKMKASDIFRSASFWHCKEGIRKQTMSLLNQEFNLYRGLFPLKVFVTGPPASGKTHYASYLAQAYGVPHLKINDLIQMGLKLSDTFGEEIKKKIEEMKDQIVADYEKTRKKKDPELDRNTIKVRLPDEYLYRLVKLQMQTAACRNKGFILDGYPRNVNDAKNIFLSKADDYQPSLDAEGQDINPYPGYQVDQSILPQYVIVIQGDDAHLKQRVKELPAEKTIDTHFKDPDMDRRLKIYRELNVHDSGNSVQCLFTNLIGRENVKVITSQEDEQSNNQKLQTFIEKNGKPCCLNLITEKDVKFLKSIDKDKKRQAADKTHQSIPAEEGKEELKQEDDEDVDEVTKIIRREEEEVKRREAEDKERKRVEALESEQKRIKDESDKVKLEQIRQQERDLLDTRSQPIRQYLMDNVVPHLTQGLIELCKRVPVEPGEYLADFLLKKADEIDQQRILEREAQLKAKLEAKAAKQN</sequence>
<evidence type="ECO:0000256" key="3">
    <source>
        <dbReference type="ARBA" id="ARBA00022777"/>
    </source>
</evidence>
<evidence type="ECO:0000313" key="6">
    <source>
        <dbReference type="Proteomes" id="UP000039865"/>
    </source>
</evidence>
<proteinExistence type="predicted"/>
<dbReference type="InterPro" id="IPR027417">
    <property type="entry name" value="P-loop_NTPase"/>
</dbReference>
<dbReference type="OMA" id="YTEEHML"/>
<evidence type="ECO:0000256" key="1">
    <source>
        <dbReference type="ARBA" id="ARBA00022679"/>
    </source>
</evidence>
<dbReference type="GO" id="GO:0005524">
    <property type="term" value="F:ATP binding"/>
    <property type="evidence" value="ECO:0007669"/>
    <property type="project" value="InterPro"/>
</dbReference>
<evidence type="ECO:0000256" key="2">
    <source>
        <dbReference type="ARBA" id="ARBA00022741"/>
    </source>
</evidence>
<dbReference type="SUPFAM" id="SSF51735">
    <property type="entry name" value="NAD(P)-binding Rossmann-fold domains"/>
    <property type="match status" value="1"/>
</dbReference>
<keyword evidence="3 5" id="KW-0418">Kinase</keyword>
<keyword evidence="1" id="KW-0808">Transferase</keyword>
<dbReference type="OrthoDB" id="10262413at2759"/>
<dbReference type="Proteomes" id="UP000039865">
    <property type="component" value="Unassembled WGS sequence"/>
</dbReference>
<organism evidence="5 6">
    <name type="scientific">Stylonychia lemnae</name>
    <name type="common">Ciliate</name>
    <dbReference type="NCBI Taxonomy" id="5949"/>
    <lineage>
        <taxon>Eukaryota</taxon>
        <taxon>Sar</taxon>
        <taxon>Alveolata</taxon>
        <taxon>Ciliophora</taxon>
        <taxon>Intramacronucleata</taxon>
        <taxon>Spirotrichea</taxon>
        <taxon>Stichotrichia</taxon>
        <taxon>Sporadotrichida</taxon>
        <taxon>Oxytrichidae</taxon>
        <taxon>Stylonychinae</taxon>
        <taxon>Stylonychia</taxon>
    </lineage>
</organism>
<evidence type="ECO:0000256" key="4">
    <source>
        <dbReference type="SAM" id="MobiDB-lite"/>
    </source>
</evidence>
<dbReference type="CDD" id="cd22967">
    <property type="entry name" value="DD_AK7"/>
    <property type="match status" value="1"/>
</dbReference>
<evidence type="ECO:0000313" key="5">
    <source>
        <dbReference type="EMBL" id="CDW72953.1"/>
    </source>
</evidence>
<dbReference type="Gene3D" id="1.20.890.10">
    <property type="entry name" value="cAMP-dependent protein kinase regulatory subunit, dimerization-anchoring domain"/>
    <property type="match status" value="1"/>
</dbReference>
<dbReference type="InterPro" id="IPR007858">
    <property type="entry name" value="Dpy-30_motif"/>
</dbReference>
<dbReference type="SUPFAM" id="SSF52540">
    <property type="entry name" value="P-loop containing nucleoside triphosphate hydrolases"/>
    <property type="match status" value="1"/>
</dbReference>
<feature type="region of interest" description="Disordered" evidence="4">
    <location>
        <begin position="132"/>
        <end position="168"/>
    </location>
</feature>
<keyword evidence="2" id="KW-0547">Nucleotide-binding</keyword>
<dbReference type="InterPro" id="IPR036291">
    <property type="entry name" value="NAD(P)-bd_dom_sf"/>
</dbReference>
<dbReference type="Gene3D" id="3.40.50.300">
    <property type="entry name" value="P-loop containing nucleotide triphosphate hydrolases"/>
    <property type="match status" value="1"/>
</dbReference>
<feature type="region of interest" description="Disordered" evidence="4">
    <location>
        <begin position="643"/>
        <end position="708"/>
    </location>
</feature>
<keyword evidence="6" id="KW-1185">Reference proteome</keyword>
<protein>
    <submittedName>
        <fullName evidence="5">Adenylate kinase 7</fullName>
    </submittedName>
</protein>
<feature type="compositionally biased region" description="Basic and acidic residues" evidence="4">
    <location>
        <begin position="138"/>
        <end position="168"/>
    </location>
</feature>
<dbReference type="InterPro" id="IPR000850">
    <property type="entry name" value="Adenylat/UMP-CMP_kin"/>
</dbReference>
<dbReference type="EMBL" id="CCKQ01001854">
    <property type="protein sequence ID" value="CDW72953.1"/>
    <property type="molecule type" value="Genomic_DNA"/>
</dbReference>
<dbReference type="GO" id="GO:0006139">
    <property type="term" value="P:nucleobase-containing compound metabolic process"/>
    <property type="evidence" value="ECO:0007669"/>
    <property type="project" value="InterPro"/>
</dbReference>
<dbReference type="AlphaFoldDB" id="A0A077ZSU3"/>
<dbReference type="InParanoid" id="A0A077ZSU3"/>
<dbReference type="Gene3D" id="3.40.50.720">
    <property type="entry name" value="NAD(P)-binding Rossmann-like Domain"/>
    <property type="match status" value="1"/>
</dbReference>
<dbReference type="GO" id="GO:0019205">
    <property type="term" value="F:nucleobase-containing compound kinase activity"/>
    <property type="evidence" value="ECO:0007669"/>
    <property type="project" value="InterPro"/>
</dbReference>
<dbReference type="PANTHER" id="PTHR23359">
    <property type="entry name" value="NUCLEOTIDE KINASE"/>
    <property type="match status" value="1"/>
</dbReference>
<feature type="compositionally biased region" description="Basic and acidic residues" evidence="4">
    <location>
        <begin position="643"/>
        <end position="666"/>
    </location>
</feature>
<dbReference type="Pfam" id="PF05186">
    <property type="entry name" value="Dpy-30"/>
    <property type="match status" value="1"/>
</dbReference>
<accession>A0A077ZSU3</accession>
<reference evidence="5 6" key="1">
    <citation type="submission" date="2014-06" db="EMBL/GenBank/DDBJ databases">
        <authorList>
            <person name="Swart Estienne"/>
        </authorList>
    </citation>
    <scope>NUCLEOTIDE SEQUENCE [LARGE SCALE GENOMIC DNA]</scope>
    <source>
        <strain evidence="5 6">130c</strain>
    </source>
</reference>
<feature type="compositionally biased region" description="Basic and acidic residues" evidence="4">
    <location>
        <begin position="676"/>
        <end position="708"/>
    </location>
</feature>
<dbReference type="InterPro" id="IPR047499">
    <property type="entry name" value="DD_AK7"/>
</dbReference>